<feature type="active site" description="Proton donor" evidence="4">
    <location>
        <position position="494"/>
    </location>
</feature>
<dbReference type="InterPro" id="IPR037018">
    <property type="entry name" value="GH65_N"/>
</dbReference>
<proteinExistence type="inferred from homology"/>
<dbReference type="PATRIC" id="fig|400092.3.peg.4209"/>
<dbReference type="PIRSF" id="PIRSF036289">
    <property type="entry name" value="Glycosyl_hydrolase_malt_phosph"/>
    <property type="match status" value="1"/>
</dbReference>
<evidence type="ECO:0000313" key="10">
    <source>
        <dbReference type="Proteomes" id="UP000033109"/>
    </source>
</evidence>
<comment type="similarity">
    <text evidence="1">Belongs to the glycosyl hydrolase 65 family.</text>
</comment>
<dbReference type="InterPro" id="IPR017045">
    <property type="entry name" value="Malt_Pase/Glycosyl_Hdrlase"/>
</dbReference>
<dbReference type="SUPFAM" id="SSF48208">
    <property type="entry name" value="Six-hairpin glycosidases"/>
    <property type="match status" value="1"/>
</dbReference>
<gene>
    <name evidence="9" type="ORF">PKOR_19245</name>
</gene>
<dbReference type="PANTHER" id="PTHR11051:SF8">
    <property type="entry name" value="PROTEIN-GLUCOSYLGALACTOSYLHYDROXYLYSINE GLUCOSIDASE"/>
    <property type="match status" value="1"/>
</dbReference>
<dbReference type="PANTHER" id="PTHR11051">
    <property type="entry name" value="GLYCOSYL HYDROLASE-RELATED"/>
    <property type="match status" value="1"/>
</dbReference>
<sequence>MQEWKIAYDKWQPEYQQLREALCTLGNGYLAARGAFEENSAEPGAHYPGTYLAGGYNRLTSEITGEKIENEDLVNWPNWLPLTFRCADGEWFDLRKVEVLEFQQELDMHQGLLFRRVHFRDRQGRETSLRSRRLVSMANKNVAALEWELTPLNWSGEIELVAALDGRVTNSGVERYSALKNRHLQAVGQGRDTEDTFFLEVQTVQSKLRMAQAARINIYQEETLLAVERDVELEEGLVAQHLKVLCQQNQPIRIEKIVQVYTSRDQAISEPLHEACKNIKRQGNFEHLLLQHSQAWHRIWRRCDLTITNDVKTQSILRLHIFHLLQTVSAHTVGLDVGVPARGLHGEAYRGHIFWDELFIFPFLNLRLPELTRELLLYRYRRLREARYAATQAGYRGAMFPWQSGSNGREESQVIHLNPESGRWLPDNTFLQRHINAAIAYNVWQYFQATEDMGFMTYMGGEMIFDIAQFWSSIATYNSELERYEIRNVVGPDEYHTEYPGKENTGLNNNAYTNVMAVWVIQVALKLFDILDDSRIEELCQKLSISEQDVQRWMDIAGKMHVPFIQDSHIISQFEGYEQLEEFPWPEYKTKYGEAMRLDRILESEGDNVNKYKASKQADVLMLFYLFSSGELVGIMQQLQYEFRAEDIQDNINYYEQRTSHGSTLSKIVHSWVLSRSDRKRAWRNFEMALVSDVEDIQGGTTAEGIHLGAMAGTVDLVQRGFTGLEIRENVLWLNPVLPEELGSLKFQIRYRNHWISIQLTQETMLISFDKGWSKEVQIGVLGEVYTFKTGDRREFNIGR</sequence>
<dbReference type="EMBL" id="CP009621">
    <property type="protein sequence ID" value="AKD04848.1"/>
    <property type="molecule type" value="Genomic_DNA"/>
</dbReference>
<keyword evidence="10" id="KW-1185">Reference proteome</keyword>
<protein>
    <submittedName>
        <fullName evidence="9">Trehalose 6-phosphate phosphorylase</fullName>
    </submittedName>
</protein>
<dbReference type="InterPro" id="IPR008928">
    <property type="entry name" value="6-hairpin_glycosidase_sf"/>
</dbReference>
<dbReference type="KEGG" id="pko:PKOR_19245"/>
<dbReference type="STRING" id="400092.PKOR_19245"/>
<dbReference type="Gene3D" id="2.60.420.10">
    <property type="entry name" value="Maltose phosphorylase, domain 3"/>
    <property type="match status" value="1"/>
</dbReference>
<dbReference type="GO" id="GO:0016757">
    <property type="term" value="F:glycosyltransferase activity"/>
    <property type="evidence" value="ECO:0007669"/>
    <property type="project" value="UniProtKB-KW"/>
</dbReference>
<keyword evidence="3" id="KW-0808">Transferase</keyword>
<feature type="domain" description="Glycoside hydrolase family 65 central catalytic" evidence="6">
    <location>
        <begin position="318"/>
        <end position="715"/>
    </location>
</feature>
<evidence type="ECO:0000256" key="1">
    <source>
        <dbReference type="ARBA" id="ARBA00006768"/>
    </source>
</evidence>
<dbReference type="GO" id="GO:0005975">
    <property type="term" value="P:carbohydrate metabolic process"/>
    <property type="evidence" value="ECO:0007669"/>
    <property type="project" value="InterPro"/>
</dbReference>
<dbReference type="InterPro" id="IPR011013">
    <property type="entry name" value="Gal_mutarotase_sf_dom"/>
</dbReference>
<accession>A0A0E3ZIU0</accession>
<dbReference type="InterPro" id="IPR005195">
    <property type="entry name" value="Glyco_hydro_65_M"/>
</dbReference>
<evidence type="ECO:0000256" key="2">
    <source>
        <dbReference type="ARBA" id="ARBA00022676"/>
    </source>
</evidence>
<feature type="binding site" evidence="5">
    <location>
        <begin position="355"/>
        <end position="356"/>
    </location>
    <ligand>
        <name>substrate</name>
    </ligand>
</feature>
<dbReference type="InterPro" id="IPR012341">
    <property type="entry name" value="6hp_glycosidase-like_sf"/>
</dbReference>
<dbReference type="GO" id="GO:0030246">
    <property type="term" value="F:carbohydrate binding"/>
    <property type="evidence" value="ECO:0007669"/>
    <property type="project" value="InterPro"/>
</dbReference>
<keyword evidence="2" id="KW-0328">Glycosyltransferase</keyword>
<dbReference type="RefSeq" id="WP_046312844.1">
    <property type="nucleotide sequence ID" value="NZ_CBCSCY010000043.1"/>
</dbReference>
<evidence type="ECO:0000259" key="7">
    <source>
        <dbReference type="Pfam" id="PF03633"/>
    </source>
</evidence>
<dbReference type="SUPFAM" id="SSF74650">
    <property type="entry name" value="Galactose mutarotase-like"/>
    <property type="match status" value="1"/>
</dbReference>
<dbReference type="GO" id="GO:0004553">
    <property type="term" value="F:hydrolase activity, hydrolyzing O-glycosyl compounds"/>
    <property type="evidence" value="ECO:0007669"/>
    <property type="project" value="TreeGrafter"/>
</dbReference>
<dbReference type="InterPro" id="IPR005196">
    <property type="entry name" value="Glyco_hydro_65_N"/>
</dbReference>
<dbReference type="InterPro" id="IPR005194">
    <property type="entry name" value="Glyco_hydro_65_C"/>
</dbReference>
<dbReference type="HOGENOM" id="CLU_006285_1_1_10"/>
<name>A0A0E3ZIU0_9BACT</name>
<feature type="domain" description="Glycoside hydrolase family 65 C-terminal" evidence="7">
    <location>
        <begin position="725"/>
        <end position="787"/>
    </location>
</feature>
<dbReference type="AlphaFoldDB" id="A0A0E3ZIU0"/>
<dbReference type="Gene3D" id="2.70.98.40">
    <property type="entry name" value="Glycoside hydrolase, family 65, N-terminal domain"/>
    <property type="match status" value="1"/>
</dbReference>
<evidence type="ECO:0000256" key="3">
    <source>
        <dbReference type="ARBA" id="ARBA00022679"/>
    </source>
</evidence>
<organism evidence="9 10">
    <name type="scientific">Pontibacter korlensis</name>
    <dbReference type="NCBI Taxonomy" id="400092"/>
    <lineage>
        <taxon>Bacteria</taxon>
        <taxon>Pseudomonadati</taxon>
        <taxon>Bacteroidota</taxon>
        <taxon>Cytophagia</taxon>
        <taxon>Cytophagales</taxon>
        <taxon>Hymenobacteraceae</taxon>
        <taxon>Pontibacter</taxon>
    </lineage>
</organism>
<feature type="domain" description="Glycoside hydrolase family 65 N-terminal" evidence="8">
    <location>
        <begin position="8"/>
        <end position="264"/>
    </location>
</feature>
<dbReference type="FunFam" id="1.50.10.10:FF:000053">
    <property type="entry name" value="Putative glycosyl hydrolase"/>
    <property type="match status" value="1"/>
</dbReference>
<evidence type="ECO:0000256" key="4">
    <source>
        <dbReference type="PIRSR" id="PIRSR036289-50"/>
    </source>
</evidence>
<dbReference type="Gene3D" id="1.50.10.10">
    <property type="match status" value="1"/>
</dbReference>
<evidence type="ECO:0000256" key="5">
    <source>
        <dbReference type="PIRSR" id="PIRSR036289-51"/>
    </source>
</evidence>
<evidence type="ECO:0000313" key="9">
    <source>
        <dbReference type="EMBL" id="AKD04848.1"/>
    </source>
</evidence>
<dbReference type="Proteomes" id="UP000033109">
    <property type="component" value="Chromosome"/>
</dbReference>
<dbReference type="Pfam" id="PF03633">
    <property type="entry name" value="Glyco_hydro_65C"/>
    <property type="match status" value="1"/>
</dbReference>
<dbReference type="Pfam" id="PF03632">
    <property type="entry name" value="Glyco_hydro_65m"/>
    <property type="match status" value="1"/>
</dbReference>
<reference evidence="9 10" key="1">
    <citation type="journal article" date="2015" name="Sci. Rep.">
        <title>Unraveling adaptation of Pontibacter korlensis to radiation and infertility in desert through complete genome and comparative transcriptomic analysis.</title>
        <authorList>
            <person name="Dai J."/>
            <person name="Dai W."/>
            <person name="Qiu C."/>
            <person name="Yang Z."/>
            <person name="Zhang Y."/>
            <person name="Zhou M."/>
            <person name="Zhang L."/>
            <person name="Fang C."/>
            <person name="Gao Q."/>
            <person name="Yang Q."/>
            <person name="Li X."/>
            <person name="Wang Z."/>
            <person name="Wang Z."/>
            <person name="Jia Z."/>
            <person name="Chen X."/>
        </authorList>
    </citation>
    <scope>NUCLEOTIDE SEQUENCE [LARGE SCALE GENOMIC DNA]</scope>
    <source>
        <strain evidence="9 10">X14-1T</strain>
    </source>
</reference>
<evidence type="ECO:0000259" key="8">
    <source>
        <dbReference type="Pfam" id="PF03636"/>
    </source>
</evidence>
<evidence type="ECO:0000259" key="6">
    <source>
        <dbReference type="Pfam" id="PF03632"/>
    </source>
</evidence>
<dbReference type="Pfam" id="PF03636">
    <property type="entry name" value="Glyco_hydro_65N"/>
    <property type="match status" value="1"/>
</dbReference>
<feature type="binding site" evidence="5">
    <location>
        <begin position="616"/>
        <end position="617"/>
    </location>
    <ligand>
        <name>substrate</name>
    </ligand>
</feature>